<reference evidence="2 3" key="1">
    <citation type="journal article" date="2019" name="Appl. Environ. Microbiol.">
        <title>Clostridium scindens ATCC 35704: integration of nutritional requirements, the complete genome sequence, and global transcriptional responses to bile acids.</title>
        <authorList>
            <person name="Devendran S."/>
            <person name="Shrestha R."/>
            <person name="Alves J.M.P."/>
            <person name="Wolf P.G."/>
            <person name="Ly L."/>
            <person name="Hernandez A.G."/>
            <person name="Mendez-Garcia C."/>
            <person name="Inboden A."/>
            <person name="Wiley J."/>
            <person name="Paul O."/>
            <person name="Allen A."/>
            <person name="Springer E."/>
            <person name="Wright C.L."/>
            <person name="Fields C.J."/>
            <person name="Daniel S.L."/>
            <person name="Ridlon J.M."/>
        </authorList>
    </citation>
    <scope>NUCLEOTIDE SEQUENCE [LARGE SCALE GENOMIC DNA]</scope>
    <source>
        <strain evidence="2 3">ATCC 35704</strain>
    </source>
</reference>
<dbReference type="InterPro" id="IPR051396">
    <property type="entry name" value="Bact_Antivir_Def_Nuclease"/>
</dbReference>
<organism evidence="2 3">
    <name type="scientific">Clostridium scindens (strain ATCC 35704 / DSM 5676 / VPI 13733 / 19)</name>
    <dbReference type="NCBI Taxonomy" id="411468"/>
    <lineage>
        <taxon>Bacteria</taxon>
        <taxon>Bacillati</taxon>
        <taxon>Bacillota</taxon>
        <taxon>Clostridia</taxon>
        <taxon>Lachnospirales</taxon>
        <taxon>Lachnospiraceae</taxon>
    </lineage>
</organism>
<evidence type="ECO:0000313" key="3">
    <source>
        <dbReference type="Proteomes" id="UP000289664"/>
    </source>
</evidence>
<proteinExistence type="predicted"/>
<protein>
    <recommendedName>
        <fullName evidence="1">ATPase AAA-type core domain-containing protein</fullName>
    </recommendedName>
</protein>
<dbReference type="PANTHER" id="PTHR43581:SF2">
    <property type="entry name" value="EXCINUCLEASE ATPASE SUBUNIT"/>
    <property type="match status" value="1"/>
</dbReference>
<evidence type="ECO:0000313" key="2">
    <source>
        <dbReference type="EMBL" id="QBF74421.1"/>
    </source>
</evidence>
<dbReference type="AlphaFoldDB" id="B0NIG8"/>
<dbReference type="PANTHER" id="PTHR43581">
    <property type="entry name" value="ATP/GTP PHOSPHATASE"/>
    <property type="match status" value="1"/>
</dbReference>
<dbReference type="InterPro" id="IPR027417">
    <property type="entry name" value="P-loop_NTPase"/>
</dbReference>
<dbReference type="HOGENOM" id="CLU_049298_0_0_9"/>
<dbReference type="Proteomes" id="UP000289664">
    <property type="component" value="Chromosome"/>
</dbReference>
<dbReference type="SUPFAM" id="SSF52540">
    <property type="entry name" value="P-loop containing nucleoside triphosphate hydrolases"/>
    <property type="match status" value="1"/>
</dbReference>
<dbReference type="Pfam" id="PF13304">
    <property type="entry name" value="AAA_21"/>
    <property type="match status" value="1"/>
</dbReference>
<dbReference type="GO" id="GO:0016887">
    <property type="term" value="F:ATP hydrolysis activity"/>
    <property type="evidence" value="ECO:0007669"/>
    <property type="project" value="InterPro"/>
</dbReference>
<keyword evidence="3" id="KW-1185">Reference proteome</keyword>
<dbReference type="Gene3D" id="3.40.50.300">
    <property type="entry name" value="P-loop containing nucleotide triphosphate hydrolases"/>
    <property type="match status" value="2"/>
</dbReference>
<dbReference type="EMBL" id="CP036170">
    <property type="protein sequence ID" value="QBF74421.1"/>
    <property type="molecule type" value="Genomic_DNA"/>
</dbReference>
<dbReference type="eggNOG" id="COG3950">
    <property type="taxonomic scope" value="Bacteria"/>
</dbReference>
<dbReference type="GeneID" id="62696034"/>
<sequence>MKLTLKNIGKIGTASVEINGITVIAGENNTGKSTVGRALFAVFNSFCNVQKQIENERVDSLENLLDRMYMNGSSRFMRIANTNEVAKTIVAHIDSYRQAELSDMQKEIGDLLVQYDEGKIESFDENTIAETVSRIKDVLNVSGMDFLKSVLERKLDAEFNEQVCNIFSGDDGEIQLQIKDTSITVSVENEGAVDIRNPGDISLHTEVVYIDDPFVLDDPSMFFRRIPSTSADHRYHLRKKLFWPDTESNVFDEIIAKDKLNSIYEKISSVCSGDIIRSKRSVLGYQRKGSDKVLNVRNLSTGLKTFVILKMLLTSGAIEHNGTIILDEPEIHLHPEWQLLFAELIVLIQKEFGVHVLLNTHSPYFLRAIQVYSAKYESADTCKYYLSEVFEDQANITDVTDNIDKIYAKLSRPLQRLEDERWQDD</sequence>
<name>B0NIG8_CLOS5</name>
<dbReference type="KEGG" id="csci:HDCHBGLK_01823"/>
<accession>B0NIG8</accession>
<dbReference type="InterPro" id="IPR003959">
    <property type="entry name" value="ATPase_AAA_core"/>
</dbReference>
<dbReference type="OrthoDB" id="9801813at2"/>
<gene>
    <name evidence="2" type="ORF">HDCHBGLK_01823</name>
</gene>
<dbReference type="RefSeq" id="WP_004607989.1">
    <property type="nucleotide sequence ID" value="NZ_CP036170.1"/>
</dbReference>
<evidence type="ECO:0000259" key="1">
    <source>
        <dbReference type="Pfam" id="PF13304"/>
    </source>
</evidence>
<feature type="domain" description="ATPase AAA-type core" evidence="1">
    <location>
        <begin position="248"/>
        <end position="366"/>
    </location>
</feature>
<dbReference type="GO" id="GO:0005524">
    <property type="term" value="F:ATP binding"/>
    <property type="evidence" value="ECO:0007669"/>
    <property type="project" value="InterPro"/>
</dbReference>
<dbReference type="STRING" id="411468.CLOSCI_03287"/>